<evidence type="ECO:0000313" key="3">
    <source>
        <dbReference type="EMBL" id="MFC5646218.1"/>
    </source>
</evidence>
<dbReference type="Proteomes" id="UP001596066">
    <property type="component" value="Unassembled WGS sequence"/>
</dbReference>
<gene>
    <name evidence="3" type="ORF">ACFPZF_33315</name>
</gene>
<dbReference type="Pfam" id="PF07905">
    <property type="entry name" value="PucR"/>
    <property type="match status" value="1"/>
</dbReference>
<reference evidence="4" key="1">
    <citation type="journal article" date="2019" name="Int. J. Syst. Evol. Microbiol.">
        <title>The Global Catalogue of Microorganisms (GCM) 10K type strain sequencing project: providing services to taxonomists for standard genome sequencing and annotation.</title>
        <authorList>
            <consortium name="The Broad Institute Genomics Platform"/>
            <consortium name="The Broad Institute Genome Sequencing Center for Infectious Disease"/>
            <person name="Wu L."/>
            <person name="Ma J."/>
        </authorList>
    </citation>
    <scope>NUCLEOTIDE SEQUENCE [LARGE SCALE GENOMIC DNA]</scope>
    <source>
        <strain evidence="4">CGMCC 4.1622</strain>
    </source>
</reference>
<evidence type="ECO:0000313" key="4">
    <source>
        <dbReference type="Proteomes" id="UP001596066"/>
    </source>
</evidence>
<feature type="domain" description="Purine catabolism PurC-like" evidence="2">
    <location>
        <begin position="6"/>
        <end position="121"/>
    </location>
</feature>
<dbReference type="EMBL" id="JBHSOC010000093">
    <property type="protein sequence ID" value="MFC5646218.1"/>
    <property type="molecule type" value="Genomic_DNA"/>
</dbReference>
<feature type="non-terminal residue" evidence="3">
    <location>
        <position position="306"/>
    </location>
</feature>
<evidence type="ECO:0000259" key="2">
    <source>
        <dbReference type="Pfam" id="PF07905"/>
    </source>
</evidence>
<comment type="caution">
    <text evidence="3">The sequence shown here is derived from an EMBL/GenBank/DDBJ whole genome shotgun (WGS) entry which is preliminary data.</text>
</comment>
<protein>
    <submittedName>
        <fullName evidence="3">PucR family transcriptional regulator ligand-binding domain-containing protein</fullName>
    </submittedName>
</protein>
<evidence type="ECO:0000256" key="1">
    <source>
        <dbReference type="SAM" id="MobiDB-lite"/>
    </source>
</evidence>
<feature type="region of interest" description="Disordered" evidence="1">
    <location>
        <begin position="178"/>
        <end position="230"/>
    </location>
</feature>
<keyword evidence="4" id="KW-1185">Reference proteome</keyword>
<dbReference type="InterPro" id="IPR012914">
    <property type="entry name" value="PucR_dom"/>
</dbReference>
<name>A0ABW0VLK6_9ACTN</name>
<sequence>MIVGDLLELDDLHIGVAWATPELLGRQVTGVTSTDLQDPARYLQRGELVLTGLVWWRPEDASAAVRFATSLRSARVAALLAGEGTHGAVPAELVAACRTHGIPLLSVPAGTSFRAVTDRVYLRLWGDLQARTQGAAAVPETVRRDLVGLLHAGADATEVLARAVTRLGLPDCSLTTAGGRLLGSSAPDTARPPDMTRPPTASGAAGKGGPAAIPIGPRGDSPFDGWQLHPHAEPDAAEVTLLHGLAELLAPLAVRARATAAAQRQTAVRAVELIEQGGGPGLPDALAACGLPEGRPLTPVTARISG</sequence>
<feature type="compositionally biased region" description="Low complexity" evidence="1">
    <location>
        <begin position="198"/>
        <end position="217"/>
    </location>
</feature>
<dbReference type="RefSeq" id="WP_380232371.1">
    <property type="nucleotide sequence ID" value="NZ_JBHSOC010000093.1"/>
</dbReference>
<proteinExistence type="predicted"/>
<accession>A0ABW0VLK6</accession>
<organism evidence="3 4">
    <name type="scientific">Kitasatospora cinereorecta</name>
    <dbReference type="NCBI Taxonomy" id="285560"/>
    <lineage>
        <taxon>Bacteria</taxon>
        <taxon>Bacillati</taxon>
        <taxon>Actinomycetota</taxon>
        <taxon>Actinomycetes</taxon>
        <taxon>Kitasatosporales</taxon>
        <taxon>Streptomycetaceae</taxon>
        <taxon>Kitasatospora</taxon>
    </lineage>
</organism>